<sequence length="209" mass="24272">MKFNKDKCKVLHLGKHNPGVQHRLGSTWLGSSSLERDPGVRVDNKLNMSKQCAAAAKQANRMLGHTWNTIFHFFSLLYKKDVDRLERVQRRATKTIKGLGSLPYEKRLREPGLLSLEKRRLRGYLITVFQYLKGCYNKNGDSLFTRSHMEKMSSNGYKLLLGRFQLDTRGKFFTMRTSSHWNNLPREVVDSPALDTFKIWLDRVLGRLV</sequence>
<reference evidence="1 2" key="1">
    <citation type="journal article" date="2023" name="J. Hered.">
        <title>Chromosome-level genome of the wood stork (Mycteria americana) provides insight into avian chromosome evolution.</title>
        <authorList>
            <person name="Flamio R. Jr."/>
            <person name="Ramstad K.M."/>
        </authorList>
    </citation>
    <scope>NUCLEOTIDE SEQUENCE [LARGE SCALE GENOMIC DNA]</scope>
    <source>
        <strain evidence="1">JAX WOST 10</strain>
    </source>
</reference>
<dbReference type="EMBL" id="JAUNZN010000001">
    <property type="protein sequence ID" value="KAK4828651.1"/>
    <property type="molecule type" value="Genomic_DNA"/>
</dbReference>
<name>A0AAN7PUK2_MYCAM</name>
<dbReference type="Proteomes" id="UP001333110">
    <property type="component" value="Unassembled WGS sequence"/>
</dbReference>
<accession>A0AAN7PUK2</accession>
<dbReference type="AlphaFoldDB" id="A0AAN7PUK2"/>
<evidence type="ECO:0000313" key="1">
    <source>
        <dbReference type="EMBL" id="KAK4828651.1"/>
    </source>
</evidence>
<organism evidence="1 2">
    <name type="scientific">Mycteria americana</name>
    <name type="common">Wood stork</name>
    <dbReference type="NCBI Taxonomy" id="33587"/>
    <lineage>
        <taxon>Eukaryota</taxon>
        <taxon>Metazoa</taxon>
        <taxon>Chordata</taxon>
        <taxon>Craniata</taxon>
        <taxon>Vertebrata</taxon>
        <taxon>Euteleostomi</taxon>
        <taxon>Archelosauria</taxon>
        <taxon>Archosauria</taxon>
        <taxon>Dinosauria</taxon>
        <taxon>Saurischia</taxon>
        <taxon>Theropoda</taxon>
        <taxon>Coelurosauria</taxon>
        <taxon>Aves</taxon>
        <taxon>Neognathae</taxon>
        <taxon>Neoaves</taxon>
        <taxon>Aequornithes</taxon>
        <taxon>Ciconiiformes</taxon>
        <taxon>Ciconiidae</taxon>
        <taxon>Mycteria</taxon>
    </lineage>
</organism>
<evidence type="ECO:0000313" key="2">
    <source>
        <dbReference type="Proteomes" id="UP001333110"/>
    </source>
</evidence>
<protein>
    <submittedName>
        <fullName evidence="1">Uncharacterized protein</fullName>
    </submittedName>
</protein>
<proteinExistence type="predicted"/>
<gene>
    <name evidence="1" type="ORF">QYF61_000299</name>
</gene>
<dbReference type="PANTHER" id="PTHR33332">
    <property type="entry name" value="REVERSE TRANSCRIPTASE DOMAIN-CONTAINING PROTEIN"/>
    <property type="match status" value="1"/>
</dbReference>
<keyword evidence="2" id="KW-1185">Reference proteome</keyword>
<comment type="caution">
    <text evidence="1">The sequence shown here is derived from an EMBL/GenBank/DDBJ whole genome shotgun (WGS) entry which is preliminary data.</text>
</comment>